<evidence type="ECO:0000256" key="2">
    <source>
        <dbReference type="SAM" id="Phobius"/>
    </source>
</evidence>
<feature type="compositionally biased region" description="Polar residues" evidence="1">
    <location>
        <begin position="387"/>
        <end position="405"/>
    </location>
</feature>
<evidence type="ECO:0000256" key="1">
    <source>
        <dbReference type="SAM" id="MobiDB-lite"/>
    </source>
</evidence>
<evidence type="ECO:0000313" key="4">
    <source>
        <dbReference type="Proteomes" id="UP000663828"/>
    </source>
</evidence>
<dbReference type="AlphaFoldDB" id="A0A815CLV9"/>
<keyword evidence="4" id="KW-1185">Reference proteome</keyword>
<feature type="transmembrane region" description="Helical" evidence="2">
    <location>
        <begin position="88"/>
        <end position="110"/>
    </location>
</feature>
<keyword evidence="2" id="KW-1133">Transmembrane helix</keyword>
<name>A0A815CLV9_ADIRI</name>
<sequence>MTLGADEIQLEKQWQMMFPSIISGLFAFYEILCSIGVVGCELGSVLIDKYNSTIYVGFWSGLFLIFAWISQVLAVSRCLTRRCATETLILKCISLVFAVCIISFDAYFVITPTACFYSSSLCNSNGTSRGVFYSKTNFNQVKIPLIKAQLAIAAAMFAFDVAYIVMYAVTWRRLKKYERSEVKVSNKSEPIFIDDHRNVVESLPTTDGNVINENEPTKVTDLDVVDVHENVTESFPPSTTNHTTKNILVKEATFIVTNTEQMTKLSMPSTTNSVNRTVVITKHTHIGTANKDSNKSSLSTSSITTNTVPTNEVHDFIREKSITSVVLPSTTSMNTLTDNRIVEHKTSTISAKTHAWDIDENTGKSPLPTKTTYYDTVTANESVIKPSRNSTSVTHSLSLSDNTESVPPRKNTPIHVWDTDTSVVKSLSTANTGINALPWIDTITTNSTTSKPIDTNMWTTDEKIVESLPSFPGTNIAAVQTSFIESPHRSRWSVTSADFL</sequence>
<feature type="transmembrane region" description="Helical" evidence="2">
    <location>
        <begin position="148"/>
        <end position="169"/>
    </location>
</feature>
<gene>
    <name evidence="3" type="ORF">XAT740_LOCUS28121</name>
</gene>
<evidence type="ECO:0000313" key="3">
    <source>
        <dbReference type="EMBL" id="CAF1286928.1"/>
    </source>
</evidence>
<dbReference type="EMBL" id="CAJNOR010002386">
    <property type="protein sequence ID" value="CAF1286928.1"/>
    <property type="molecule type" value="Genomic_DNA"/>
</dbReference>
<protein>
    <submittedName>
        <fullName evidence="3">Uncharacterized protein</fullName>
    </submittedName>
</protein>
<dbReference type="Proteomes" id="UP000663828">
    <property type="component" value="Unassembled WGS sequence"/>
</dbReference>
<organism evidence="3 4">
    <name type="scientific">Adineta ricciae</name>
    <name type="common">Rotifer</name>
    <dbReference type="NCBI Taxonomy" id="249248"/>
    <lineage>
        <taxon>Eukaryota</taxon>
        <taxon>Metazoa</taxon>
        <taxon>Spiralia</taxon>
        <taxon>Gnathifera</taxon>
        <taxon>Rotifera</taxon>
        <taxon>Eurotatoria</taxon>
        <taxon>Bdelloidea</taxon>
        <taxon>Adinetida</taxon>
        <taxon>Adinetidae</taxon>
        <taxon>Adineta</taxon>
    </lineage>
</organism>
<feature type="transmembrane region" description="Helical" evidence="2">
    <location>
        <begin position="53"/>
        <end position="76"/>
    </location>
</feature>
<reference evidence="3" key="1">
    <citation type="submission" date="2021-02" db="EMBL/GenBank/DDBJ databases">
        <authorList>
            <person name="Nowell W R."/>
        </authorList>
    </citation>
    <scope>NUCLEOTIDE SEQUENCE</scope>
</reference>
<accession>A0A815CLV9</accession>
<comment type="caution">
    <text evidence="3">The sequence shown here is derived from an EMBL/GenBank/DDBJ whole genome shotgun (WGS) entry which is preliminary data.</text>
</comment>
<feature type="region of interest" description="Disordered" evidence="1">
    <location>
        <begin position="387"/>
        <end position="413"/>
    </location>
</feature>
<feature type="transmembrane region" description="Helical" evidence="2">
    <location>
        <begin position="21"/>
        <end position="47"/>
    </location>
</feature>
<proteinExistence type="predicted"/>
<keyword evidence="2" id="KW-0472">Membrane</keyword>
<keyword evidence="2" id="KW-0812">Transmembrane</keyword>